<dbReference type="InterPro" id="IPR003598">
    <property type="entry name" value="Ig_sub2"/>
</dbReference>
<dbReference type="Gene3D" id="2.60.40.10">
    <property type="entry name" value="Immunoglobulins"/>
    <property type="match status" value="3"/>
</dbReference>
<dbReference type="SMART" id="SM00406">
    <property type="entry name" value="IGv"/>
    <property type="match status" value="2"/>
</dbReference>
<dbReference type="InterPro" id="IPR051170">
    <property type="entry name" value="Neural/epithelial_adhesion"/>
</dbReference>
<feature type="signal peptide" evidence="10">
    <location>
        <begin position="1"/>
        <end position="34"/>
    </location>
</feature>
<feature type="domain" description="Ig-like" evidence="11">
    <location>
        <begin position="238"/>
        <end position="331"/>
    </location>
</feature>
<evidence type="ECO:0000256" key="2">
    <source>
        <dbReference type="ARBA" id="ARBA00022475"/>
    </source>
</evidence>
<accession>A0A1Y9IVE3</accession>
<dbReference type="InterPro" id="IPR003599">
    <property type="entry name" value="Ig_sub"/>
</dbReference>
<keyword evidence="9" id="KW-1133">Transmembrane helix</keyword>
<evidence type="ECO:0000256" key="9">
    <source>
        <dbReference type="SAM" id="Phobius"/>
    </source>
</evidence>
<dbReference type="Pfam" id="PF07679">
    <property type="entry name" value="I-set"/>
    <property type="match status" value="1"/>
</dbReference>
<keyword evidence="6" id="KW-1015">Disulfide bond</keyword>
<dbReference type="GO" id="GO:0098609">
    <property type="term" value="P:cell-cell adhesion"/>
    <property type="evidence" value="ECO:0007669"/>
    <property type="project" value="UniProtKB-ARBA"/>
</dbReference>
<keyword evidence="8" id="KW-0393">Immunoglobulin domain</keyword>
<keyword evidence="9" id="KW-0812">Transmembrane</keyword>
<evidence type="ECO:0000256" key="4">
    <source>
        <dbReference type="ARBA" id="ARBA00022737"/>
    </source>
</evidence>
<dbReference type="FunFam" id="2.60.40.10:FF:000005">
    <property type="entry name" value="Neuronal cell adhesion molecule"/>
    <property type="match status" value="1"/>
</dbReference>
<evidence type="ECO:0000259" key="11">
    <source>
        <dbReference type="PROSITE" id="PS50835"/>
    </source>
</evidence>
<protein>
    <recommendedName>
        <fullName evidence="11">Ig-like domain-containing protein</fullName>
    </recommendedName>
</protein>
<dbReference type="Pfam" id="PF07686">
    <property type="entry name" value="V-set"/>
    <property type="match status" value="1"/>
</dbReference>
<dbReference type="STRING" id="112268.A0A1Y9IVE3"/>
<dbReference type="SMART" id="SM00408">
    <property type="entry name" value="IGc2"/>
    <property type="match status" value="3"/>
</dbReference>
<dbReference type="AlphaFoldDB" id="A0A1Y9IVE3"/>
<dbReference type="SUPFAM" id="SSF48726">
    <property type="entry name" value="Immunoglobulin"/>
    <property type="match status" value="3"/>
</dbReference>
<feature type="chain" id="PRO_5012622170" description="Ig-like domain-containing protein" evidence="10">
    <location>
        <begin position="35"/>
        <end position="379"/>
    </location>
</feature>
<evidence type="ECO:0000256" key="8">
    <source>
        <dbReference type="ARBA" id="ARBA00023319"/>
    </source>
</evidence>
<keyword evidence="13" id="KW-1185">Reference proteome</keyword>
<evidence type="ECO:0000256" key="1">
    <source>
        <dbReference type="ARBA" id="ARBA00004236"/>
    </source>
</evidence>
<reference evidence="12" key="2">
    <citation type="submission" date="2020-05" db="UniProtKB">
        <authorList>
            <consortium name="EnsemblMetazoa"/>
        </authorList>
    </citation>
    <scope>IDENTIFICATION</scope>
    <source>
        <strain evidence="12">MINIMUS1</strain>
    </source>
</reference>
<keyword evidence="3 10" id="KW-0732">Signal</keyword>
<feature type="domain" description="Ig-like" evidence="11">
    <location>
        <begin position="38"/>
        <end position="136"/>
    </location>
</feature>
<dbReference type="PANTHER" id="PTHR12231">
    <property type="entry name" value="CTX-RELATED TYPE I TRANSMEMBRANE PROTEIN"/>
    <property type="match status" value="1"/>
</dbReference>
<organism evidence="12 13">
    <name type="scientific">Anopheles minimus</name>
    <dbReference type="NCBI Taxonomy" id="112268"/>
    <lineage>
        <taxon>Eukaryota</taxon>
        <taxon>Metazoa</taxon>
        <taxon>Ecdysozoa</taxon>
        <taxon>Arthropoda</taxon>
        <taxon>Hexapoda</taxon>
        <taxon>Insecta</taxon>
        <taxon>Pterygota</taxon>
        <taxon>Neoptera</taxon>
        <taxon>Endopterygota</taxon>
        <taxon>Diptera</taxon>
        <taxon>Nematocera</taxon>
        <taxon>Culicoidea</taxon>
        <taxon>Culicidae</taxon>
        <taxon>Anophelinae</taxon>
        <taxon>Anopheles</taxon>
    </lineage>
</organism>
<dbReference type="PROSITE" id="PS50835">
    <property type="entry name" value="IG_LIKE"/>
    <property type="match status" value="3"/>
</dbReference>
<evidence type="ECO:0000256" key="10">
    <source>
        <dbReference type="SAM" id="SignalP"/>
    </source>
</evidence>
<dbReference type="Pfam" id="PF13927">
    <property type="entry name" value="Ig_3"/>
    <property type="match status" value="1"/>
</dbReference>
<evidence type="ECO:0000313" key="13">
    <source>
        <dbReference type="Proteomes" id="UP000075920"/>
    </source>
</evidence>
<dbReference type="InterPro" id="IPR013106">
    <property type="entry name" value="Ig_V-set"/>
</dbReference>
<dbReference type="InterPro" id="IPR013783">
    <property type="entry name" value="Ig-like_fold"/>
</dbReference>
<dbReference type="InterPro" id="IPR007110">
    <property type="entry name" value="Ig-like_dom"/>
</dbReference>
<sequence length="379" mass="41715">MRKPRSTAMLTNNLSTMLGMGVVLLLALSGPVRGQRTPTISYITQEQIKDIGGTVELECSVLYANDYSVHWVKTSSDRSDVVFLSTGSSLVLKDSRFSLRYDLSSTSYTLQIKDIQETDAGIYQCQVVLSVTNKISGEVELNVRRPPIISDNSTQSLVVSEGQPAQMECYASGYPVPQITWRRENNAILPTGGATYSGNVLNIHSVHKEDRGTYYCVADNGVSRGDRRNVNLEVEFAPVVTVPRPRVEQALQYDMDLECHIEAYPPPAIRWLKDSVQLSSNQHYQLSQFATADEFTDSTLRVITAEKRQYGEYICQATNKLGEAEGRVEFTESVIPVCPPACGQARYGGGASAISISSVLMAVATVLTMVAIAQYVKRT</sequence>
<dbReference type="PANTHER" id="PTHR12231:SF220">
    <property type="entry name" value="LACHESIN"/>
    <property type="match status" value="1"/>
</dbReference>
<name>A0A1Y9IVE3_9DIPT</name>
<evidence type="ECO:0000313" key="12">
    <source>
        <dbReference type="EnsemblMetazoa" id="AMIN015776-PA"/>
    </source>
</evidence>
<evidence type="ECO:0000256" key="7">
    <source>
        <dbReference type="ARBA" id="ARBA00023180"/>
    </source>
</evidence>
<dbReference type="VEuPathDB" id="VectorBase:AMIN015776"/>
<dbReference type="SMART" id="SM00409">
    <property type="entry name" value="IG"/>
    <property type="match status" value="3"/>
</dbReference>
<feature type="domain" description="Ig-like" evidence="11">
    <location>
        <begin position="146"/>
        <end position="233"/>
    </location>
</feature>
<dbReference type="Proteomes" id="UP000075920">
    <property type="component" value="Unassembled WGS sequence"/>
</dbReference>
<dbReference type="CDD" id="cd00096">
    <property type="entry name" value="Ig"/>
    <property type="match status" value="1"/>
</dbReference>
<dbReference type="InterPro" id="IPR013098">
    <property type="entry name" value="Ig_I-set"/>
</dbReference>
<dbReference type="InterPro" id="IPR036179">
    <property type="entry name" value="Ig-like_dom_sf"/>
</dbReference>
<feature type="transmembrane region" description="Helical" evidence="9">
    <location>
        <begin position="354"/>
        <end position="376"/>
    </location>
</feature>
<dbReference type="EnsemblMetazoa" id="AMIN015776-RA">
    <property type="protein sequence ID" value="AMIN015776-PA"/>
    <property type="gene ID" value="AMIN015776"/>
</dbReference>
<evidence type="ECO:0000256" key="3">
    <source>
        <dbReference type="ARBA" id="ARBA00022729"/>
    </source>
</evidence>
<keyword evidence="4" id="KW-0677">Repeat</keyword>
<proteinExistence type="predicted"/>
<keyword evidence="5 9" id="KW-0472">Membrane</keyword>
<keyword evidence="7" id="KW-0325">Glycoprotein</keyword>
<evidence type="ECO:0000256" key="5">
    <source>
        <dbReference type="ARBA" id="ARBA00023136"/>
    </source>
</evidence>
<reference evidence="13" key="1">
    <citation type="submission" date="2013-03" db="EMBL/GenBank/DDBJ databases">
        <title>The Genome Sequence of Anopheles minimus MINIMUS1.</title>
        <authorList>
            <consortium name="The Broad Institute Genomics Platform"/>
            <person name="Neafsey D.E."/>
            <person name="Walton C."/>
            <person name="Walker B."/>
            <person name="Young S.K."/>
            <person name="Zeng Q."/>
            <person name="Gargeya S."/>
            <person name="Fitzgerald M."/>
            <person name="Haas B."/>
            <person name="Abouelleil A."/>
            <person name="Allen A.W."/>
            <person name="Alvarado L."/>
            <person name="Arachchi H.M."/>
            <person name="Berlin A.M."/>
            <person name="Chapman S.B."/>
            <person name="Gainer-Dewar J."/>
            <person name="Goldberg J."/>
            <person name="Griggs A."/>
            <person name="Gujja S."/>
            <person name="Hansen M."/>
            <person name="Howarth C."/>
            <person name="Imamovic A."/>
            <person name="Ireland A."/>
            <person name="Larimer J."/>
            <person name="McCowan C."/>
            <person name="Murphy C."/>
            <person name="Pearson M."/>
            <person name="Poon T.W."/>
            <person name="Priest M."/>
            <person name="Roberts A."/>
            <person name="Saif S."/>
            <person name="Shea T."/>
            <person name="Sisk P."/>
            <person name="Sykes S."/>
            <person name="Wortman J."/>
            <person name="Nusbaum C."/>
            <person name="Birren B."/>
        </authorList>
    </citation>
    <scope>NUCLEOTIDE SEQUENCE [LARGE SCALE GENOMIC DNA]</scope>
    <source>
        <strain evidence="13">MINIMUS1</strain>
    </source>
</reference>
<dbReference type="GO" id="GO:0043005">
    <property type="term" value="C:neuron projection"/>
    <property type="evidence" value="ECO:0007669"/>
    <property type="project" value="TreeGrafter"/>
</dbReference>
<evidence type="ECO:0000256" key="6">
    <source>
        <dbReference type="ARBA" id="ARBA00023157"/>
    </source>
</evidence>
<keyword evidence="2" id="KW-1003">Cell membrane</keyword>
<comment type="subcellular location">
    <subcellularLocation>
        <location evidence="1">Cell membrane</location>
    </subcellularLocation>
</comment>
<dbReference type="GO" id="GO:0005886">
    <property type="term" value="C:plasma membrane"/>
    <property type="evidence" value="ECO:0007669"/>
    <property type="project" value="UniProtKB-SubCell"/>
</dbReference>